<dbReference type="Proteomes" id="UP001500236">
    <property type="component" value="Unassembled WGS sequence"/>
</dbReference>
<dbReference type="NCBIfam" id="TIGR02778">
    <property type="entry name" value="ligD_pol"/>
    <property type="match status" value="1"/>
</dbReference>
<dbReference type="InterPro" id="IPR052171">
    <property type="entry name" value="NHEJ_LigD"/>
</dbReference>
<keyword evidence="3" id="KW-1185">Reference proteome</keyword>
<organism evidence="2 3">
    <name type="scientific">Nesterenkonia aethiopica</name>
    <dbReference type="NCBI Taxonomy" id="269144"/>
    <lineage>
        <taxon>Bacteria</taxon>
        <taxon>Bacillati</taxon>
        <taxon>Actinomycetota</taxon>
        <taxon>Actinomycetes</taxon>
        <taxon>Micrococcales</taxon>
        <taxon>Micrococcaceae</taxon>
        <taxon>Nesterenkonia</taxon>
    </lineage>
</organism>
<dbReference type="EMBL" id="BAAAVT010000012">
    <property type="protein sequence ID" value="GAA3067850.1"/>
    <property type="molecule type" value="Genomic_DNA"/>
</dbReference>
<dbReference type="PANTHER" id="PTHR42705:SF2">
    <property type="entry name" value="BIFUNCTIONAL NON-HOMOLOGOUS END JOINING PROTEIN LIGD"/>
    <property type="match status" value="1"/>
</dbReference>
<dbReference type="PANTHER" id="PTHR42705">
    <property type="entry name" value="BIFUNCTIONAL NON-HOMOLOGOUS END JOINING PROTEIN LIGD"/>
    <property type="match status" value="1"/>
</dbReference>
<dbReference type="Pfam" id="PF21686">
    <property type="entry name" value="LigD_Prim-Pol"/>
    <property type="match status" value="1"/>
</dbReference>
<protein>
    <recommendedName>
        <fullName evidence="1">DNA ligase D polymerase domain-containing protein</fullName>
    </recommendedName>
</protein>
<dbReference type="InterPro" id="IPR014145">
    <property type="entry name" value="LigD_pol_dom"/>
</dbReference>
<evidence type="ECO:0000313" key="3">
    <source>
        <dbReference type="Proteomes" id="UP001500236"/>
    </source>
</evidence>
<gene>
    <name evidence="2" type="ORF">GCM10010529_20670</name>
</gene>
<dbReference type="Gene3D" id="3.90.920.10">
    <property type="entry name" value="DNA primase, PRIM domain"/>
    <property type="match status" value="1"/>
</dbReference>
<dbReference type="InterPro" id="IPR033649">
    <property type="entry name" value="MtLigD_Pol-like"/>
</dbReference>
<sequence length="304" mass="33478">MSTGSSAQRRRVTVAGRRLSLSNLDKQMYPATGMTKADVQEYLRAVAPVMVPHLRGRPVTRKRWPDGVGTAESPMKPFFRKALEDSAPDWVPRIDQQHQDHTTTYPLVDDEAVLAWFGQVAALELHVPQWRVDDAGDPQPPDRMVLDLDPGDGSDLRDCAQVARWCAELLDGMALTGIPVTSGSAGVHLYAALDGSRTSPEVSAVAQGLAQALEKEHPDQVVSRMDRSARRGKVFIDWSQNSRSKTTVAPYSLRGRPRPTVAAPRTWEELEDPDLRQLECDEVLRRVADGLDPLQGLSDSDAVA</sequence>
<accession>A0ABP6LYR7</accession>
<comment type="caution">
    <text evidence="2">The sequence shown here is derived from an EMBL/GenBank/DDBJ whole genome shotgun (WGS) entry which is preliminary data.</text>
</comment>
<evidence type="ECO:0000259" key="1">
    <source>
        <dbReference type="Pfam" id="PF21686"/>
    </source>
</evidence>
<feature type="domain" description="DNA ligase D polymerase" evidence="1">
    <location>
        <begin position="35"/>
        <end position="293"/>
    </location>
</feature>
<evidence type="ECO:0000313" key="2">
    <source>
        <dbReference type="EMBL" id="GAA3067850.1"/>
    </source>
</evidence>
<proteinExistence type="predicted"/>
<reference evidence="3" key="1">
    <citation type="journal article" date="2019" name="Int. J. Syst. Evol. Microbiol.">
        <title>The Global Catalogue of Microorganisms (GCM) 10K type strain sequencing project: providing services to taxonomists for standard genome sequencing and annotation.</title>
        <authorList>
            <consortium name="The Broad Institute Genomics Platform"/>
            <consortium name="The Broad Institute Genome Sequencing Center for Infectious Disease"/>
            <person name="Wu L."/>
            <person name="Ma J."/>
        </authorList>
    </citation>
    <scope>NUCLEOTIDE SEQUENCE [LARGE SCALE GENOMIC DNA]</scope>
    <source>
        <strain evidence="3">JCM 14309</strain>
    </source>
</reference>
<dbReference type="CDD" id="cd04863">
    <property type="entry name" value="MtLigD_Pol_like"/>
    <property type="match status" value="1"/>
</dbReference>
<name>A0ABP6LYR7_9MICC</name>